<dbReference type="PANTHER" id="PTHR31672:SF13">
    <property type="entry name" value="F-BOX PROTEIN CPR30-LIKE"/>
    <property type="match status" value="1"/>
</dbReference>
<dbReference type="Gene3D" id="1.20.1280.50">
    <property type="match status" value="1"/>
</dbReference>
<feature type="coiled-coil region" evidence="1">
    <location>
        <begin position="101"/>
        <end position="128"/>
    </location>
</feature>
<accession>M1C5F6</accession>
<dbReference type="InterPro" id="IPR001810">
    <property type="entry name" value="F-box_dom"/>
</dbReference>
<dbReference type="Gramene" id="PGSC0003DMT400060226">
    <property type="protein sequence ID" value="PGSC0003DMT400060226"/>
    <property type="gene ID" value="PGSC0003DMG400023430"/>
</dbReference>
<dbReference type="EnsemblPlants" id="PGSC0003DMT400060226">
    <property type="protein sequence ID" value="PGSC0003DMT400060226"/>
    <property type="gene ID" value="PGSC0003DMG400023430"/>
</dbReference>
<dbReference type="InterPro" id="IPR050796">
    <property type="entry name" value="SCF_F-box_component"/>
</dbReference>
<evidence type="ECO:0000256" key="1">
    <source>
        <dbReference type="SAM" id="Coils"/>
    </source>
</evidence>
<dbReference type="PaxDb" id="4113-PGSC0003DMT400060226"/>
<feature type="domain" description="F-box" evidence="2">
    <location>
        <begin position="143"/>
        <end position="174"/>
    </location>
</feature>
<name>M1C5F6_SOLTU</name>
<protein>
    <submittedName>
        <fullName evidence="3">F-box family protein</fullName>
    </submittedName>
</protein>
<keyword evidence="4" id="KW-1185">Reference proteome</keyword>
<dbReference type="Pfam" id="PF00646">
    <property type="entry name" value="F-box"/>
    <property type="match status" value="1"/>
</dbReference>
<reference evidence="3" key="2">
    <citation type="submission" date="2015-06" db="UniProtKB">
        <authorList>
            <consortium name="EnsemblPlants"/>
        </authorList>
    </citation>
    <scope>IDENTIFICATION</scope>
    <source>
        <strain evidence="3">DM1-3 516 R44</strain>
    </source>
</reference>
<dbReference type="Proteomes" id="UP000011115">
    <property type="component" value="Unassembled WGS sequence"/>
</dbReference>
<keyword evidence="1" id="KW-0175">Coiled coil</keyword>
<dbReference type="InterPro" id="IPR036047">
    <property type="entry name" value="F-box-like_dom_sf"/>
</dbReference>
<dbReference type="HOGENOM" id="CLU_802667_0_0_1"/>
<dbReference type="SUPFAM" id="SSF81383">
    <property type="entry name" value="F-box domain"/>
    <property type="match status" value="1"/>
</dbReference>
<evidence type="ECO:0000313" key="3">
    <source>
        <dbReference type="EnsemblPlants" id="PGSC0003DMT400060226"/>
    </source>
</evidence>
<dbReference type="InParanoid" id="M1C5F6"/>
<evidence type="ECO:0000259" key="2">
    <source>
        <dbReference type="Pfam" id="PF00646"/>
    </source>
</evidence>
<proteinExistence type="predicted"/>
<reference evidence="4" key="1">
    <citation type="journal article" date="2011" name="Nature">
        <title>Genome sequence and analysis of the tuber crop potato.</title>
        <authorList>
            <consortium name="The Potato Genome Sequencing Consortium"/>
        </authorList>
    </citation>
    <scope>NUCLEOTIDE SEQUENCE [LARGE SCALE GENOMIC DNA]</scope>
    <source>
        <strain evidence="4">cv. DM1-3 516 R44</strain>
    </source>
</reference>
<sequence>MSVEFSEDPITTKKRLNLNDRRAIAEWLLKESKNGKLKHGSVKEASRVGRKRIQVDINQFKEIPLCRRTNIRSLSFAINMAKSTNVSLFGALLFFMDMNLIKMKQDVMARKEKRLREMNKRVDEETLTIVVAYSQESIMSQQNIMREILSWLPVKSLLRFKCVSKSWRNNVDMKAPHTLKKRFGSRFRDTLSFVHGAFHWIPCCFGVASFNISNEVCTEIPLSEQMYSYLSLSTTENNHVSVLDGMLCFSSACKVGGEETFMLWAMKDYGVKESWTQIFKINISHIRFVKPIYRFADGDVLFHCRDYMHDLLSTSKGRFSHPLIQHQDMVEVITFNESLISPKLLI</sequence>
<evidence type="ECO:0000313" key="4">
    <source>
        <dbReference type="Proteomes" id="UP000011115"/>
    </source>
</evidence>
<dbReference type="AlphaFoldDB" id="M1C5F6"/>
<organism evidence="3 4">
    <name type="scientific">Solanum tuberosum</name>
    <name type="common">Potato</name>
    <dbReference type="NCBI Taxonomy" id="4113"/>
    <lineage>
        <taxon>Eukaryota</taxon>
        <taxon>Viridiplantae</taxon>
        <taxon>Streptophyta</taxon>
        <taxon>Embryophyta</taxon>
        <taxon>Tracheophyta</taxon>
        <taxon>Spermatophyta</taxon>
        <taxon>Magnoliopsida</taxon>
        <taxon>eudicotyledons</taxon>
        <taxon>Gunneridae</taxon>
        <taxon>Pentapetalae</taxon>
        <taxon>asterids</taxon>
        <taxon>lamiids</taxon>
        <taxon>Solanales</taxon>
        <taxon>Solanaceae</taxon>
        <taxon>Solanoideae</taxon>
        <taxon>Solaneae</taxon>
        <taxon>Solanum</taxon>
    </lineage>
</organism>
<dbReference type="PANTHER" id="PTHR31672">
    <property type="entry name" value="BNACNNG10540D PROTEIN"/>
    <property type="match status" value="1"/>
</dbReference>